<evidence type="ECO:0000313" key="2">
    <source>
        <dbReference type="Proteomes" id="UP001165135"/>
    </source>
</evidence>
<dbReference type="AlphaFoldDB" id="A0A9W6RJA6"/>
<sequence length="114" mass="12885">MTPEPHREPEASLWSHAETEDGRIRVTVEENGLVNAISIAPRAMRNGSEELAELVLATVREAQTSWFREKLAKGPGAGPGQDRHRKDLAEVEATFERRMEELRQMMAELHSHES</sequence>
<comment type="caution">
    <text evidence="1">The sequence shown here is derived from an EMBL/GenBank/DDBJ whole genome shotgun (WGS) entry which is preliminary data.</text>
</comment>
<dbReference type="InterPro" id="IPR004401">
    <property type="entry name" value="YbaB/EbfC"/>
</dbReference>
<dbReference type="Proteomes" id="UP001165135">
    <property type="component" value="Unassembled WGS sequence"/>
</dbReference>
<evidence type="ECO:0000313" key="1">
    <source>
        <dbReference type="EMBL" id="GLY77041.1"/>
    </source>
</evidence>
<name>A0A9W6RJA6_9ACTN</name>
<proteinExistence type="predicted"/>
<dbReference type="InterPro" id="IPR036894">
    <property type="entry name" value="YbaB-like_sf"/>
</dbReference>
<protein>
    <submittedName>
        <fullName evidence="1">Uncharacterized protein</fullName>
    </submittedName>
</protein>
<dbReference type="GO" id="GO:0003677">
    <property type="term" value="F:DNA binding"/>
    <property type="evidence" value="ECO:0007669"/>
    <property type="project" value="InterPro"/>
</dbReference>
<dbReference type="Gene3D" id="3.30.1310.10">
    <property type="entry name" value="Nucleoid-associated protein YbaB-like domain"/>
    <property type="match status" value="1"/>
</dbReference>
<dbReference type="RefSeq" id="WP_285626003.1">
    <property type="nucleotide sequence ID" value="NZ_BSTJ01000006.1"/>
</dbReference>
<reference evidence="1" key="1">
    <citation type="submission" date="2023-03" db="EMBL/GenBank/DDBJ databases">
        <title>Actinoallomurus iriomotensis NBRC 103681.</title>
        <authorList>
            <person name="Ichikawa N."/>
            <person name="Sato H."/>
            <person name="Tonouchi N."/>
        </authorList>
    </citation>
    <scope>NUCLEOTIDE SEQUENCE</scope>
    <source>
        <strain evidence="1">NBRC 103681</strain>
    </source>
</reference>
<dbReference type="Pfam" id="PF02575">
    <property type="entry name" value="YbaB_DNA_bd"/>
    <property type="match status" value="1"/>
</dbReference>
<dbReference type="EMBL" id="BSTJ01000006">
    <property type="protein sequence ID" value="GLY77041.1"/>
    <property type="molecule type" value="Genomic_DNA"/>
</dbReference>
<organism evidence="1 2">
    <name type="scientific">Actinoallomurus iriomotensis</name>
    <dbReference type="NCBI Taxonomy" id="478107"/>
    <lineage>
        <taxon>Bacteria</taxon>
        <taxon>Bacillati</taxon>
        <taxon>Actinomycetota</taxon>
        <taxon>Actinomycetes</taxon>
        <taxon>Streptosporangiales</taxon>
        <taxon>Thermomonosporaceae</taxon>
        <taxon>Actinoallomurus</taxon>
    </lineage>
</organism>
<accession>A0A9W6RJA6</accession>
<dbReference type="SUPFAM" id="SSF82607">
    <property type="entry name" value="YbaB-like"/>
    <property type="match status" value="1"/>
</dbReference>
<gene>
    <name evidence="1" type="ORF">Airi01_053080</name>
</gene>